<protein>
    <submittedName>
        <fullName evidence="1">Uncharacterized protein</fullName>
    </submittedName>
</protein>
<dbReference type="PATRIC" id="fig|1268236.3.peg.2402"/>
<evidence type="ECO:0000313" key="2">
    <source>
        <dbReference type="Proteomes" id="UP000013526"/>
    </source>
</evidence>
<dbReference type="OrthoDB" id="5587444at2"/>
<evidence type="ECO:0000313" key="1">
    <source>
        <dbReference type="EMBL" id="EOD54843.1"/>
    </source>
</evidence>
<dbReference type="EMBL" id="AQGQ01000078">
    <property type="protein sequence ID" value="EOD54843.1"/>
    <property type="molecule type" value="Genomic_DNA"/>
</dbReference>
<dbReference type="AlphaFoldDB" id="R1F4Q0"/>
<keyword evidence="2" id="KW-1185">Reference proteome</keyword>
<name>R1F4Q0_9GAMM</name>
<dbReference type="Proteomes" id="UP000013526">
    <property type="component" value="Unassembled WGS sequence"/>
</dbReference>
<gene>
    <name evidence="1" type="ORF">G113_12197</name>
</gene>
<dbReference type="RefSeq" id="WP_005902164.1">
    <property type="nucleotide sequence ID" value="NZ_AQGQ01000078.1"/>
</dbReference>
<comment type="caution">
    <text evidence="1">The sequence shown here is derived from an EMBL/GenBank/DDBJ whole genome shotgun (WGS) entry which is preliminary data.</text>
</comment>
<reference evidence="1 2" key="1">
    <citation type="journal article" date="2013" name="Genome Announc.">
        <title>Draft Genome Sequence of Aeromonas molluscorum Strain 848TT, Isolated from Bivalve Molluscs.</title>
        <authorList>
            <person name="Spataro N."/>
            <person name="Farfan M."/>
            <person name="Albarral V."/>
            <person name="Sanglas A."/>
            <person name="Loren J.G."/>
            <person name="Fuste M.C."/>
            <person name="Bosch E."/>
        </authorList>
    </citation>
    <scope>NUCLEOTIDE SEQUENCE [LARGE SCALE GENOMIC DNA]</scope>
    <source>
        <strain evidence="1 2">848</strain>
    </source>
</reference>
<proteinExistence type="predicted"/>
<organism evidence="1 2">
    <name type="scientific">Aeromonas molluscorum 848</name>
    <dbReference type="NCBI Taxonomy" id="1268236"/>
    <lineage>
        <taxon>Bacteria</taxon>
        <taxon>Pseudomonadati</taxon>
        <taxon>Pseudomonadota</taxon>
        <taxon>Gammaproteobacteria</taxon>
        <taxon>Aeromonadales</taxon>
        <taxon>Aeromonadaceae</taxon>
        <taxon>Aeromonas</taxon>
    </lineage>
</organism>
<accession>R1F4Q0</accession>
<sequence length="157" mass="17454">MTRTALFLLLLPLHAPADQPERWLVELEHNDGIHLQFQGAELELGSARVEGGNAILRPGVWLAIDSEQGVAQRIRPLGASWQAEDRLNWRRAQDRLLARQGDRLLLARLGAVSLTPDVRLINGLAADLQPGRQLVLSRNEAGRLTEILIPNPEDESE</sequence>